<feature type="region of interest" description="Disordered" evidence="1">
    <location>
        <begin position="125"/>
        <end position="145"/>
    </location>
</feature>
<sequence>MNDLAPWRSPLGRAQHRNRSLPNARYVQLATVRPNGRPANRTVVFRGFLDQTNQLKFVTDFRSEKPDQIDRCPWAEVCWYFPKTREQFRLQGRLTLVTDTHLDPVLAVAREKAWAELSDAARSQFAWPHPGHPRENGDGFNPPPTAADRPLSHFCLLLLDPLSVDHLELRGDPQNRRLYQRQNDGWSIQEINP</sequence>
<dbReference type="GO" id="GO:0016491">
    <property type="term" value="F:oxidoreductase activity"/>
    <property type="evidence" value="ECO:0007669"/>
    <property type="project" value="UniProtKB-KW"/>
</dbReference>
<dbReference type="NCBIfam" id="TIGR04026">
    <property type="entry name" value="PPOX_FMN_cyano"/>
    <property type="match status" value="1"/>
</dbReference>
<evidence type="ECO:0000256" key="1">
    <source>
        <dbReference type="SAM" id="MobiDB-lite"/>
    </source>
</evidence>
<dbReference type="Pfam" id="PF12766">
    <property type="entry name" value="Pyridox_oxase_2"/>
    <property type="match status" value="1"/>
</dbReference>
<dbReference type="AlphaFoldDB" id="A0AAU8J695"/>
<dbReference type="InterPro" id="IPR024624">
    <property type="entry name" value="Pyridox_Oxase_Alr4036_FMN-bd"/>
</dbReference>
<dbReference type="PANTHER" id="PTHR28243">
    <property type="entry name" value="AGL049CP"/>
    <property type="match status" value="1"/>
</dbReference>
<dbReference type="Gene3D" id="2.30.110.10">
    <property type="entry name" value="Electron Transport, Fmn-binding Protein, Chain A"/>
    <property type="match status" value="1"/>
</dbReference>
<evidence type="ECO:0000259" key="2">
    <source>
        <dbReference type="Pfam" id="PF12766"/>
    </source>
</evidence>
<evidence type="ECO:0000313" key="3">
    <source>
        <dbReference type="EMBL" id="XCM34654.1"/>
    </source>
</evidence>
<dbReference type="SUPFAM" id="SSF50475">
    <property type="entry name" value="FMN-binding split barrel"/>
    <property type="match status" value="1"/>
</dbReference>
<dbReference type="GO" id="GO:0010181">
    <property type="term" value="F:FMN binding"/>
    <property type="evidence" value="ECO:0007669"/>
    <property type="project" value="InterPro"/>
</dbReference>
<accession>A0AAU8J695</accession>
<dbReference type="RefSeq" id="WP_054469137.1">
    <property type="nucleotide sequence ID" value="NZ_CP159837.1"/>
</dbReference>
<organism evidence="3">
    <name type="scientific">Planktothricoides raciborskii GIHE-MW2</name>
    <dbReference type="NCBI Taxonomy" id="2792601"/>
    <lineage>
        <taxon>Bacteria</taxon>
        <taxon>Bacillati</taxon>
        <taxon>Cyanobacteriota</taxon>
        <taxon>Cyanophyceae</taxon>
        <taxon>Oscillatoriophycideae</taxon>
        <taxon>Oscillatoriales</taxon>
        <taxon>Oscillatoriaceae</taxon>
        <taxon>Planktothricoides</taxon>
    </lineage>
</organism>
<dbReference type="InterPro" id="IPR024015">
    <property type="entry name" value="Pyridox_Oxase_FMN-dep_Alr4036"/>
</dbReference>
<proteinExistence type="predicted"/>
<dbReference type="EMBL" id="CP159837">
    <property type="protein sequence ID" value="XCM34654.1"/>
    <property type="molecule type" value="Genomic_DNA"/>
</dbReference>
<dbReference type="PANTHER" id="PTHR28243:SF1">
    <property type="entry name" value="PYRIDOXAMINE 5'-PHOSPHATE OXIDASE ALR4036 FAMILY FMN-BINDING DOMAIN-CONTAINING PROTEIN"/>
    <property type="match status" value="1"/>
</dbReference>
<dbReference type="EC" id="1.-.-.-" evidence="3"/>
<protein>
    <submittedName>
        <fullName evidence="3">Npun_F5749 family FMN-dependent PPOX-type flavoprotein</fullName>
        <ecNumber evidence="3">1.-.-.-</ecNumber>
    </submittedName>
</protein>
<gene>
    <name evidence="3" type="ORF">ABWT76_003270</name>
</gene>
<name>A0AAU8J695_9CYAN</name>
<keyword evidence="3" id="KW-0560">Oxidoreductase</keyword>
<feature type="domain" description="Pyridoxamine 5'-phosphate oxidase Alr4036 family FMN-binding" evidence="2">
    <location>
        <begin position="5"/>
        <end position="97"/>
    </location>
</feature>
<dbReference type="InterPro" id="IPR012349">
    <property type="entry name" value="Split_barrel_FMN-bd"/>
</dbReference>
<reference evidence="3" key="1">
    <citation type="submission" date="2024-07" db="EMBL/GenBank/DDBJ databases">
        <authorList>
            <person name="Kim Y.J."/>
            <person name="Jeong J.Y."/>
        </authorList>
    </citation>
    <scope>NUCLEOTIDE SEQUENCE</scope>
    <source>
        <strain evidence="3">GIHE-MW2</strain>
    </source>
</reference>